<feature type="binding site" evidence="8">
    <location>
        <position position="176"/>
    </location>
    <ligand>
        <name>ATP</name>
        <dbReference type="ChEBI" id="CHEBI:30616"/>
    </ligand>
</feature>
<gene>
    <name evidence="8" type="primary">ydiU</name>
    <name evidence="8" type="synonym">selO</name>
    <name evidence="9" type="ORF">B3C1_10312</name>
</gene>
<feature type="binding site" evidence="8">
    <location>
        <position position="253"/>
    </location>
    <ligand>
        <name>Mg(2+)</name>
        <dbReference type="ChEBI" id="CHEBI:18420"/>
    </ligand>
</feature>
<dbReference type="AlphaFoldDB" id="K2JED3"/>
<comment type="catalytic activity">
    <reaction evidence="8">
        <text>L-threonyl-[protein] + ATP = 3-O-(5'-adenylyl)-L-threonyl-[protein] + diphosphate</text>
        <dbReference type="Rhea" id="RHEA:54292"/>
        <dbReference type="Rhea" id="RHEA-COMP:11060"/>
        <dbReference type="Rhea" id="RHEA-COMP:13847"/>
        <dbReference type="ChEBI" id="CHEBI:30013"/>
        <dbReference type="ChEBI" id="CHEBI:30616"/>
        <dbReference type="ChEBI" id="CHEBI:33019"/>
        <dbReference type="ChEBI" id="CHEBI:138113"/>
        <dbReference type="EC" id="2.7.7.108"/>
    </reaction>
</comment>
<keyword evidence="5 8" id="KW-0547">Nucleotide-binding</keyword>
<feature type="binding site" evidence="8">
    <location>
        <position position="86"/>
    </location>
    <ligand>
        <name>ATP</name>
        <dbReference type="ChEBI" id="CHEBI:30616"/>
    </ligand>
</feature>
<evidence type="ECO:0000256" key="3">
    <source>
        <dbReference type="ARBA" id="ARBA00022695"/>
    </source>
</evidence>
<evidence type="ECO:0000256" key="8">
    <source>
        <dbReference type="HAMAP-Rule" id="MF_00692"/>
    </source>
</evidence>
<dbReference type="PATRIC" id="fig|745411.4.peg.2022"/>
<feature type="binding site" evidence="8">
    <location>
        <position position="253"/>
    </location>
    <ligand>
        <name>ATP</name>
        <dbReference type="ChEBI" id="CHEBI:30616"/>
    </ligand>
</feature>
<feature type="binding site" evidence="8">
    <location>
        <position position="106"/>
    </location>
    <ligand>
        <name>ATP</name>
        <dbReference type="ChEBI" id="CHEBI:30616"/>
    </ligand>
</feature>
<keyword evidence="7 8" id="KW-0460">Magnesium</keyword>
<feature type="binding site" evidence="8">
    <location>
        <position position="85"/>
    </location>
    <ligand>
        <name>ATP</name>
        <dbReference type="ChEBI" id="CHEBI:30616"/>
    </ligand>
</feature>
<proteinExistence type="inferred from homology"/>
<keyword evidence="3 8" id="KW-0548">Nucleotidyltransferase</keyword>
<feature type="binding site" evidence="8">
    <location>
        <position position="83"/>
    </location>
    <ligand>
        <name>ATP</name>
        <dbReference type="ChEBI" id="CHEBI:30616"/>
    </ligand>
</feature>
<feature type="binding site" evidence="8">
    <location>
        <position position="118"/>
    </location>
    <ligand>
        <name>ATP</name>
        <dbReference type="ChEBI" id="CHEBI:30616"/>
    </ligand>
</feature>
<dbReference type="NCBIfam" id="NF000658">
    <property type="entry name" value="PRK00029.1"/>
    <property type="match status" value="1"/>
</dbReference>
<sequence>MALMFDNRFARDFPSLYSAQAPAGFDTPELLLLNEPLATQFGLAGQPQQLADWFGGKADLPGAQPLAQKYAGHQFGVYNPFLGDGRGLLLGEIKDNQGQFWDLHLKGAGPTPYARGGDGRAVLRSSIREFLASEALFHLGVPTTRALCLVAGELPVQRERVERGAMLTRAARSHIRFGHFEHCFHKGLVEELKGLKQYVVERHWPDLADQPDKLFFERVVHKTAQMIAYWQAYGFAHGVMNTDNFSILGDTFDFGPYGFLDDYQPGLICNHSDHSGRYAFDAQPSIALWNLNCLAMALSPLIASDDLVAALKQFQPALAGHYLKLMGKRLGLEKAGQDDVELINNLLAMLADEGQDYSLALRWLSQAQKGDSLIPCRDHYVDRARFDAWGQQYLKRLSEQDLTDEDRRQAMDGVNPLYVLRNYLAQNAIAASEQGDHSELRHLYQLLQNPFTQQPGMDDYAKRPPDWGKHLEVSCSS</sequence>
<name>K2JED3_9GAMM</name>
<feature type="active site" description="Proton acceptor" evidence="8">
    <location>
        <position position="243"/>
    </location>
</feature>
<reference evidence="9 10" key="1">
    <citation type="journal article" date="2012" name="J. Bacteriol.">
        <title>Genome Sequence of Gallaecimonas xiamenensis Type Strain 3-C-1.</title>
        <authorList>
            <person name="Lai Q."/>
            <person name="Wang L."/>
            <person name="Wang W."/>
            <person name="Shao Z."/>
        </authorList>
    </citation>
    <scope>NUCLEOTIDE SEQUENCE [LARGE SCALE GENOMIC DNA]</scope>
    <source>
        <strain evidence="9 10">3-C-1</strain>
    </source>
</reference>
<dbReference type="STRING" id="745411.B3C1_10312"/>
<evidence type="ECO:0000256" key="5">
    <source>
        <dbReference type="ARBA" id="ARBA00022741"/>
    </source>
</evidence>
<dbReference type="PANTHER" id="PTHR32057:SF14">
    <property type="entry name" value="PROTEIN ADENYLYLTRANSFERASE SELO, MITOCHONDRIAL"/>
    <property type="match status" value="1"/>
</dbReference>
<accession>K2JED3</accession>
<dbReference type="GO" id="GO:0005524">
    <property type="term" value="F:ATP binding"/>
    <property type="evidence" value="ECO:0007669"/>
    <property type="project" value="UniProtKB-UniRule"/>
</dbReference>
<dbReference type="GO" id="GO:0070733">
    <property type="term" value="F:AMPylase activity"/>
    <property type="evidence" value="ECO:0007669"/>
    <property type="project" value="UniProtKB-EC"/>
</dbReference>
<comment type="similarity">
    <text evidence="1 8">Belongs to the SELO family.</text>
</comment>
<organism evidence="9 10">
    <name type="scientific">Gallaecimonas xiamenensis 3-C-1</name>
    <dbReference type="NCBI Taxonomy" id="745411"/>
    <lineage>
        <taxon>Bacteria</taxon>
        <taxon>Pseudomonadati</taxon>
        <taxon>Pseudomonadota</taxon>
        <taxon>Gammaproteobacteria</taxon>
        <taxon>Enterobacterales</taxon>
        <taxon>Gallaecimonadaceae</taxon>
        <taxon>Gallaecimonas</taxon>
    </lineage>
</organism>
<dbReference type="Pfam" id="PF02696">
    <property type="entry name" value="SelO"/>
    <property type="match status" value="1"/>
</dbReference>
<evidence type="ECO:0000313" key="9">
    <source>
        <dbReference type="EMBL" id="EKE73002.1"/>
    </source>
</evidence>
<keyword evidence="2 8" id="KW-0808">Transferase</keyword>
<comment type="catalytic activity">
    <reaction evidence="8">
        <text>L-histidyl-[protein] + UTP = N(tele)-(5'-uridylyl)-L-histidyl-[protein] + diphosphate</text>
        <dbReference type="Rhea" id="RHEA:83891"/>
        <dbReference type="Rhea" id="RHEA-COMP:9745"/>
        <dbReference type="Rhea" id="RHEA-COMP:20239"/>
        <dbReference type="ChEBI" id="CHEBI:29979"/>
        <dbReference type="ChEBI" id="CHEBI:33019"/>
        <dbReference type="ChEBI" id="CHEBI:46398"/>
        <dbReference type="ChEBI" id="CHEBI:233474"/>
    </reaction>
</comment>
<dbReference type="GO" id="GO:0000287">
    <property type="term" value="F:magnesium ion binding"/>
    <property type="evidence" value="ECO:0007669"/>
    <property type="project" value="UniProtKB-UniRule"/>
</dbReference>
<comment type="catalytic activity">
    <reaction evidence="8">
        <text>L-seryl-[protein] + ATP = 3-O-(5'-adenylyl)-L-seryl-[protein] + diphosphate</text>
        <dbReference type="Rhea" id="RHEA:58120"/>
        <dbReference type="Rhea" id="RHEA-COMP:9863"/>
        <dbReference type="Rhea" id="RHEA-COMP:15073"/>
        <dbReference type="ChEBI" id="CHEBI:29999"/>
        <dbReference type="ChEBI" id="CHEBI:30616"/>
        <dbReference type="ChEBI" id="CHEBI:33019"/>
        <dbReference type="ChEBI" id="CHEBI:142516"/>
        <dbReference type="EC" id="2.7.7.108"/>
    </reaction>
</comment>
<keyword evidence="8" id="KW-0464">Manganese</keyword>
<evidence type="ECO:0000256" key="7">
    <source>
        <dbReference type="ARBA" id="ARBA00022842"/>
    </source>
</evidence>
<evidence type="ECO:0000256" key="2">
    <source>
        <dbReference type="ARBA" id="ARBA00022679"/>
    </source>
</evidence>
<dbReference type="eggNOG" id="COG0397">
    <property type="taxonomic scope" value="Bacteria"/>
</dbReference>
<comment type="caution">
    <text evidence="9">The sequence shown here is derived from an EMBL/GenBank/DDBJ whole genome shotgun (WGS) entry which is preliminary data.</text>
</comment>
<dbReference type="HAMAP" id="MF_00692">
    <property type="entry name" value="SelO"/>
    <property type="match status" value="1"/>
</dbReference>
<dbReference type="EC" id="2.7.7.-" evidence="8"/>
<dbReference type="RefSeq" id="WP_008484682.1">
    <property type="nucleotide sequence ID" value="NZ_AMRI01000013.1"/>
</dbReference>
<feature type="binding site" evidence="8">
    <location>
        <position position="169"/>
    </location>
    <ligand>
        <name>ATP</name>
        <dbReference type="ChEBI" id="CHEBI:30616"/>
    </ligand>
</feature>
<evidence type="ECO:0000256" key="1">
    <source>
        <dbReference type="ARBA" id="ARBA00009747"/>
    </source>
</evidence>
<feature type="binding site" evidence="8">
    <location>
        <position position="119"/>
    </location>
    <ligand>
        <name>ATP</name>
        <dbReference type="ChEBI" id="CHEBI:30616"/>
    </ligand>
</feature>
<comment type="catalytic activity">
    <reaction evidence="8">
        <text>L-seryl-[protein] + UTP = O-(5'-uridylyl)-L-seryl-[protein] + diphosphate</text>
        <dbReference type="Rhea" id="RHEA:64604"/>
        <dbReference type="Rhea" id="RHEA-COMP:9863"/>
        <dbReference type="Rhea" id="RHEA-COMP:16635"/>
        <dbReference type="ChEBI" id="CHEBI:29999"/>
        <dbReference type="ChEBI" id="CHEBI:33019"/>
        <dbReference type="ChEBI" id="CHEBI:46398"/>
        <dbReference type="ChEBI" id="CHEBI:156051"/>
    </reaction>
</comment>
<evidence type="ECO:0000256" key="4">
    <source>
        <dbReference type="ARBA" id="ARBA00022723"/>
    </source>
</evidence>
<dbReference type="EMBL" id="AMRI01000013">
    <property type="protein sequence ID" value="EKE73002.1"/>
    <property type="molecule type" value="Genomic_DNA"/>
</dbReference>
<evidence type="ECO:0000313" key="10">
    <source>
        <dbReference type="Proteomes" id="UP000006755"/>
    </source>
</evidence>
<keyword evidence="6 8" id="KW-0067">ATP-binding</keyword>
<dbReference type="Proteomes" id="UP000006755">
    <property type="component" value="Unassembled WGS sequence"/>
</dbReference>
<feature type="binding site" evidence="8">
    <location>
        <position position="244"/>
    </location>
    <ligand>
        <name>Mg(2+)</name>
        <dbReference type="ChEBI" id="CHEBI:18420"/>
    </ligand>
</feature>
<dbReference type="GO" id="GO:0030145">
    <property type="term" value="F:manganese ion binding"/>
    <property type="evidence" value="ECO:0007669"/>
    <property type="project" value="UniProtKB-UniRule"/>
</dbReference>
<keyword evidence="10" id="KW-1185">Reference proteome</keyword>
<comment type="cofactor">
    <cofactor evidence="8">
        <name>Mg(2+)</name>
        <dbReference type="ChEBI" id="CHEBI:18420"/>
    </cofactor>
    <cofactor evidence="8">
        <name>Mn(2+)</name>
        <dbReference type="ChEBI" id="CHEBI:29035"/>
    </cofactor>
</comment>
<evidence type="ECO:0000256" key="6">
    <source>
        <dbReference type="ARBA" id="ARBA00022840"/>
    </source>
</evidence>
<dbReference type="InterPro" id="IPR003846">
    <property type="entry name" value="SelO"/>
</dbReference>
<keyword evidence="4 8" id="KW-0479">Metal-binding</keyword>
<dbReference type="EC" id="2.7.7.108" evidence="8"/>
<comment type="function">
    <text evidence="8">Nucleotidyltransferase involved in the post-translational modification of proteins. It can catalyze the addition of adenosine monophosphate (AMP) or uridine monophosphate (UMP) to a protein, resulting in modifications known as AMPylation and UMPylation.</text>
</comment>
<protein>
    <recommendedName>
        <fullName evidence="8">Protein nucleotidyltransferase YdiU</fullName>
        <ecNumber evidence="8">2.7.7.-</ecNumber>
    </recommendedName>
    <alternativeName>
        <fullName evidence="8">Protein adenylyltransferase YdiU</fullName>
        <ecNumber evidence="8">2.7.7.108</ecNumber>
    </alternativeName>
    <alternativeName>
        <fullName evidence="8">Protein uridylyltransferase YdiU</fullName>
        <ecNumber evidence="8">2.7.7.-</ecNumber>
    </alternativeName>
</protein>
<dbReference type="PANTHER" id="PTHR32057">
    <property type="entry name" value="PROTEIN ADENYLYLTRANSFERASE SELO, MITOCHONDRIAL"/>
    <property type="match status" value="1"/>
</dbReference>
<comment type="catalytic activity">
    <reaction evidence="8">
        <text>L-tyrosyl-[protein] + ATP = O-(5'-adenylyl)-L-tyrosyl-[protein] + diphosphate</text>
        <dbReference type="Rhea" id="RHEA:54288"/>
        <dbReference type="Rhea" id="RHEA-COMP:10136"/>
        <dbReference type="Rhea" id="RHEA-COMP:13846"/>
        <dbReference type="ChEBI" id="CHEBI:30616"/>
        <dbReference type="ChEBI" id="CHEBI:33019"/>
        <dbReference type="ChEBI" id="CHEBI:46858"/>
        <dbReference type="ChEBI" id="CHEBI:83624"/>
        <dbReference type="EC" id="2.7.7.108"/>
    </reaction>
</comment>
<comment type="catalytic activity">
    <reaction evidence="8">
        <text>L-tyrosyl-[protein] + UTP = O-(5'-uridylyl)-L-tyrosyl-[protein] + diphosphate</text>
        <dbReference type="Rhea" id="RHEA:83887"/>
        <dbReference type="Rhea" id="RHEA-COMP:10136"/>
        <dbReference type="Rhea" id="RHEA-COMP:20238"/>
        <dbReference type="ChEBI" id="CHEBI:33019"/>
        <dbReference type="ChEBI" id="CHEBI:46398"/>
        <dbReference type="ChEBI" id="CHEBI:46858"/>
        <dbReference type="ChEBI" id="CHEBI:90602"/>
    </reaction>
</comment>
<dbReference type="OrthoDB" id="9776281at2"/>